<dbReference type="EnsemblFungi" id="PTTG_26597-t43_1">
    <property type="protein sequence ID" value="PTTG_26597-t43_1-p1"/>
    <property type="gene ID" value="PTTG_26597"/>
</dbReference>
<feature type="region of interest" description="Disordered" evidence="1">
    <location>
        <begin position="1"/>
        <end position="153"/>
    </location>
</feature>
<organism evidence="2">
    <name type="scientific">Puccinia triticina (isolate 1-1 / race 1 (BBBD))</name>
    <name type="common">Brown leaf rust fungus</name>
    <dbReference type="NCBI Taxonomy" id="630390"/>
    <lineage>
        <taxon>Eukaryota</taxon>
        <taxon>Fungi</taxon>
        <taxon>Dikarya</taxon>
        <taxon>Basidiomycota</taxon>
        <taxon>Pucciniomycotina</taxon>
        <taxon>Pucciniomycetes</taxon>
        <taxon>Pucciniales</taxon>
        <taxon>Pucciniaceae</taxon>
        <taxon>Puccinia</taxon>
    </lineage>
</organism>
<feature type="region of interest" description="Disordered" evidence="1">
    <location>
        <begin position="241"/>
        <end position="274"/>
    </location>
</feature>
<gene>
    <name evidence="2" type="ORF">PTTG_26597</name>
</gene>
<keyword evidence="4" id="KW-1185">Reference proteome</keyword>
<reference evidence="3 4" key="3">
    <citation type="journal article" date="2017" name="G3 (Bethesda)">
        <title>Comparative analysis highlights variable genome content of wheat rusts and divergence of the mating loci.</title>
        <authorList>
            <person name="Cuomo C.A."/>
            <person name="Bakkeren G."/>
            <person name="Khalil H.B."/>
            <person name="Panwar V."/>
            <person name="Joly D."/>
            <person name="Linning R."/>
            <person name="Sakthikumar S."/>
            <person name="Song X."/>
            <person name="Adiconis X."/>
            <person name="Fan L."/>
            <person name="Goldberg J.M."/>
            <person name="Levin J.Z."/>
            <person name="Young S."/>
            <person name="Zeng Q."/>
            <person name="Anikster Y."/>
            <person name="Bruce M."/>
            <person name="Wang M."/>
            <person name="Yin C."/>
            <person name="McCallum B."/>
            <person name="Szabo L.J."/>
            <person name="Hulbert S."/>
            <person name="Chen X."/>
            <person name="Fellers J.P."/>
        </authorList>
    </citation>
    <scope>NUCLEOTIDE SEQUENCE</scope>
    <source>
        <strain evidence="3">isolate 1-1 / race 1 (BBBD)</strain>
        <strain evidence="4">Isolate 1-1 / race 1 (BBBD)</strain>
    </source>
</reference>
<feature type="compositionally biased region" description="Polar residues" evidence="1">
    <location>
        <begin position="55"/>
        <end position="66"/>
    </location>
</feature>
<proteinExistence type="predicted"/>
<evidence type="ECO:0000313" key="2">
    <source>
        <dbReference type="EMBL" id="OAV95563.1"/>
    </source>
</evidence>
<feature type="compositionally biased region" description="Low complexity" evidence="1">
    <location>
        <begin position="88"/>
        <end position="100"/>
    </location>
</feature>
<reference evidence="3" key="4">
    <citation type="submission" date="2025-05" db="UniProtKB">
        <authorList>
            <consortium name="EnsemblFungi"/>
        </authorList>
    </citation>
    <scope>IDENTIFICATION</scope>
    <source>
        <strain evidence="3">isolate 1-1 / race 1 (BBBD)</strain>
    </source>
</reference>
<evidence type="ECO:0000256" key="1">
    <source>
        <dbReference type="SAM" id="MobiDB-lite"/>
    </source>
</evidence>
<dbReference type="AlphaFoldDB" id="A0A180GUB7"/>
<name>A0A180GUB7_PUCT1</name>
<sequence length="274" mass="30088">MLENKEKLEAKRLRRRGSAPHLTSKPVTPSHFTLARPQPGPNTPPTQSTTRQTQAKSTAPLPTTRANRPPPPGRPHASSDDSLDQSARARSAALTTTNRRVSPPQAKMIAARHDDQPGRDQPSYYSKGCMAANPRSSLPPEGINSTRYPNSNLKPLSTNPNPLAAPLHNKIKPQSHSFPTTMPQANRTIQTTPQDTQMADRVEVRGGIYVQECVSPTTPATEPRYVPRCPSLRTSTLVRTTRQPIASPHAQQVPPLEQPTKSREHILSEDQFLG</sequence>
<dbReference type="Proteomes" id="UP000005240">
    <property type="component" value="Unassembled WGS sequence"/>
</dbReference>
<reference evidence="2" key="1">
    <citation type="submission" date="2009-11" db="EMBL/GenBank/DDBJ databases">
        <authorList>
            <consortium name="The Broad Institute Genome Sequencing Platform"/>
            <person name="Ward D."/>
            <person name="Feldgarden M."/>
            <person name="Earl A."/>
            <person name="Young S.K."/>
            <person name="Zeng Q."/>
            <person name="Koehrsen M."/>
            <person name="Alvarado L."/>
            <person name="Berlin A."/>
            <person name="Bochicchio J."/>
            <person name="Borenstein D."/>
            <person name="Chapman S.B."/>
            <person name="Chen Z."/>
            <person name="Engels R."/>
            <person name="Freedman E."/>
            <person name="Gellesch M."/>
            <person name="Goldberg J."/>
            <person name="Griggs A."/>
            <person name="Gujja S."/>
            <person name="Heilman E."/>
            <person name="Heiman D."/>
            <person name="Hepburn T."/>
            <person name="Howarth C."/>
            <person name="Jen D."/>
            <person name="Larson L."/>
            <person name="Lewis B."/>
            <person name="Mehta T."/>
            <person name="Park D."/>
            <person name="Pearson M."/>
            <person name="Roberts A."/>
            <person name="Saif S."/>
            <person name="Shea T."/>
            <person name="Shenoy N."/>
            <person name="Sisk P."/>
            <person name="Stolte C."/>
            <person name="Sykes S."/>
            <person name="Thomson T."/>
            <person name="Walk T."/>
            <person name="White J."/>
            <person name="Yandava C."/>
            <person name="Izard J."/>
            <person name="Baranova O.V."/>
            <person name="Blanton J.M."/>
            <person name="Tanner A.C."/>
            <person name="Dewhirst F.E."/>
            <person name="Haas B."/>
            <person name="Nusbaum C."/>
            <person name="Birren B."/>
        </authorList>
    </citation>
    <scope>NUCLEOTIDE SEQUENCE [LARGE SCALE GENOMIC DNA]</scope>
    <source>
        <strain evidence="2">1-1 BBBD Race 1</strain>
    </source>
</reference>
<evidence type="ECO:0000313" key="4">
    <source>
        <dbReference type="Proteomes" id="UP000005240"/>
    </source>
</evidence>
<dbReference type="VEuPathDB" id="FungiDB:PTTG_26597"/>
<accession>A0A180GUB7</accession>
<evidence type="ECO:0000313" key="3">
    <source>
        <dbReference type="EnsemblFungi" id="PTTG_26597-t43_1-p1"/>
    </source>
</evidence>
<feature type="compositionally biased region" description="Polar residues" evidence="1">
    <location>
        <begin position="143"/>
        <end position="153"/>
    </location>
</feature>
<feature type="compositionally biased region" description="Low complexity" evidence="1">
    <location>
        <begin position="45"/>
        <end position="54"/>
    </location>
</feature>
<reference evidence="2" key="2">
    <citation type="submission" date="2016-05" db="EMBL/GenBank/DDBJ databases">
        <title>Comparative analysis highlights variable genome content of wheat rusts and divergence of the mating loci.</title>
        <authorList>
            <person name="Cuomo C.A."/>
            <person name="Bakkeren G."/>
            <person name="Szabo L."/>
            <person name="Khalil H."/>
            <person name="Joly D."/>
            <person name="Goldberg J."/>
            <person name="Young S."/>
            <person name="Zeng Q."/>
            <person name="Fellers J."/>
        </authorList>
    </citation>
    <scope>NUCLEOTIDE SEQUENCE [LARGE SCALE GENOMIC DNA]</scope>
    <source>
        <strain evidence="2">1-1 BBBD Race 1</strain>
    </source>
</reference>
<dbReference type="EMBL" id="ADAS02000027">
    <property type="protein sequence ID" value="OAV95563.1"/>
    <property type="molecule type" value="Genomic_DNA"/>
</dbReference>
<protein>
    <submittedName>
        <fullName evidence="2 3">Uncharacterized protein</fullName>
    </submittedName>
</protein>
<feature type="compositionally biased region" description="Basic and acidic residues" evidence="1">
    <location>
        <begin position="1"/>
        <end position="11"/>
    </location>
</feature>